<evidence type="ECO:0000313" key="2">
    <source>
        <dbReference type="EMBL" id="BAD22085.1"/>
    </source>
</evidence>
<dbReference type="Proteomes" id="UP000000763">
    <property type="component" value="Chromosome 2"/>
</dbReference>
<protein>
    <submittedName>
        <fullName evidence="2">Uncharacterized protein</fullName>
    </submittedName>
</protein>
<gene>
    <name evidence="2" type="primary">P0579G08.25</name>
</gene>
<evidence type="ECO:0000256" key="1">
    <source>
        <dbReference type="SAM" id="MobiDB-lite"/>
    </source>
</evidence>
<feature type="compositionally biased region" description="Gly residues" evidence="1">
    <location>
        <begin position="15"/>
        <end position="29"/>
    </location>
</feature>
<feature type="compositionally biased region" description="Gly residues" evidence="1">
    <location>
        <begin position="193"/>
        <end position="207"/>
    </location>
</feature>
<feature type="region of interest" description="Disordered" evidence="1">
    <location>
        <begin position="191"/>
        <end position="266"/>
    </location>
</feature>
<sequence>MGSGCGERSPATASGGTGGGADGAKGGGAHGRDERKKERGSLTEAMTATGAGRDERQRRFGERTAGQSWAEMESSPACEGGSALATFSGKRVAAEVALAAAELTAAAAWRGGGPSGDSAWLEMAATAEELREGRTWPGRWPKPPATWGGERERVGWDSIARARGGSDGAWAASWGGRGNGAVWAREEQRRWSGNGGCRRGRTAGGWGRPDRWGPPVGVPKGGGGGAGRPKKEMGARRRWGGLGRRPKKRKKEEKEKEKEERIFPGI</sequence>
<reference evidence="3" key="2">
    <citation type="journal article" date="2008" name="Nucleic Acids Res.">
        <title>The rice annotation project database (RAP-DB): 2008 update.</title>
        <authorList>
            <consortium name="The rice annotation project (RAP)"/>
        </authorList>
    </citation>
    <scope>GENOME REANNOTATION</scope>
    <source>
        <strain evidence="3">cv. Nipponbare</strain>
    </source>
</reference>
<reference evidence="3" key="1">
    <citation type="journal article" date="2005" name="Nature">
        <title>The map-based sequence of the rice genome.</title>
        <authorList>
            <consortium name="International rice genome sequencing project (IRGSP)"/>
            <person name="Matsumoto T."/>
            <person name="Wu J."/>
            <person name="Kanamori H."/>
            <person name="Katayose Y."/>
            <person name="Fujisawa M."/>
            <person name="Namiki N."/>
            <person name="Mizuno H."/>
            <person name="Yamamoto K."/>
            <person name="Antonio B.A."/>
            <person name="Baba T."/>
            <person name="Sakata K."/>
            <person name="Nagamura Y."/>
            <person name="Aoki H."/>
            <person name="Arikawa K."/>
            <person name="Arita K."/>
            <person name="Bito T."/>
            <person name="Chiden Y."/>
            <person name="Fujitsuka N."/>
            <person name="Fukunaka R."/>
            <person name="Hamada M."/>
            <person name="Harada C."/>
            <person name="Hayashi A."/>
            <person name="Hijishita S."/>
            <person name="Honda M."/>
            <person name="Hosokawa S."/>
            <person name="Ichikawa Y."/>
            <person name="Idonuma A."/>
            <person name="Iijima M."/>
            <person name="Ikeda M."/>
            <person name="Ikeno M."/>
            <person name="Ito K."/>
            <person name="Ito S."/>
            <person name="Ito T."/>
            <person name="Ito Y."/>
            <person name="Ito Y."/>
            <person name="Iwabuchi A."/>
            <person name="Kamiya K."/>
            <person name="Karasawa W."/>
            <person name="Kurita K."/>
            <person name="Katagiri S."/>
            <person name="Kikuta A."/>
            <person name="Kobayashi H."/>
            <person name="Kobayashi N."/>
            <person name="Machita K."/>
            <person name="Maehara T."/>
            <person name="Masukawa M."/>
            <person name="Mizubayashi T."/>
            <person name="Mukai Y."/>
            <person name="Nagasaki H."/>
            <person name="Nagata Y."/>
            <person name="Naito S."/>
            <person name="Nakashima M."/>
            <person name="Nakama Y."/>
            <person name="Nakamichi Y."/>
            <person name="Nakamura M."/>
            <person name="Meguro A."/>
            <person name="Negishi M."/>
            <person name="Ohta I."/>
            <person name="Ohta T."/>
            <person name="Okamoto M."/>
            <person name="Ono N."/>
            <person name="Saji S."/>
            <person name="Sakaguchi M."/>
            <person name="Sakai K."/>
            <person name="Shibata M."/>
            <person name="Shimokawa T."/>
            <person name="Song J."/>
            <person name="Takazaki Y."/>
            <person name="Terasawa K."/>
            <person name="Tsugane M."/>
            <person name="Tsuji K."/>
            <person name="Ueda S."/>
            <person name="Waki K."/>
            <person name="Yamagata H."/>
            <person name="Yamamoto M."/>
            <person name="Yamamoto S."/>
            <person name="Yamane H."/>
            <person name="Yoshiki S."/>
            <person name="Yoshihara R."/>
            <person name="Yukawa K."/>
            <person name="Zhong H."/>
            <person name="Yano M."/>
            <person name="Yuan Q."/>
            <person name="Ouyang S."/>
            <person name="Liu J."/>
            <person name="Jones K.M."/>
            <person name="Gansberger K."/>
            <person name="Moffat K."/>
            <person name="Hill J."/>
            <person name="Bera J."/>
            <person name="Fadrosh D."/>
            <person name="Jin S."/>
            <person name="Johri S."/>
            <person name="Kim M."/>
            <person name="Overton L."/>
            <person name="Reardon M."/>
            <person name="Tsitrin T."/>
            <person name="Vuong H."/>
            <person name="Weaver B."/>
            <person name="Ciecko A."/>
            <person name="Tallon L."/>
            <person name="Jackson J."/>
            <person name="Pai G."/>
            <person name="Aken S.V."/>
            <person name="Utterback T."/>
            <person name="Reidmuller S."/>
            <person name="Feldblyum T."/>
            <person name="Hsiao J."/>
            <person name="Zismann V."/>
            <person name="Iobst S."/>
            <person name="de Vazeille A.R."/>
            <person name="Buell C.R."/>
            <person name="Ying K."/>
            <person name="Li Y."/>
            <person name="Lu T."/>
            <person name="Huang Y."/>
            <person name="Zhao Q."/>
            <person name="Feng Q."/>
            <person name="Zhang L."/>
            <person name="Zhu J."/>
            <person name="Weng Q."/>
            <person name="Mu J."/>
            <person name="Lu Y."/>
            <person name="Fan D."/>
            <person name="Liu Y."/>
            <person name="Guan J."/>
            <person name="Zhang Y."/>
            <person name="Yu S."/>
            <person name="Liu X."/>
            <person name="Zhang Y."/>
            <person name="Hong G."/>
            <person name="Han B."/>
            <person name="Choisne N."/>
            <person name="Demange N."/>
            <person name="Orjeda G."/>
            <person name="Samain S."/>
            <person name="Cattolico L."/>
            <person name="Pelletier E."/>
            <person name="Couloux A."/>
            <person name="Segurens B."/>
            <person name="Wincker P."/>
            <person name="D'Hont A."/>
            <person name="Scarpelli C."/>
            <person name="Weissenbach J."/>
            <person name="Salanoubat M."/>
            <person name="Quetier F."/>
            <person name="Yu Y."/>
            <person name="Kim H.R."/>
            <person name="Rambo T."/>
            <person name="Currie J."/>
            <person name="Collura K."/>
            <person name="Luo M."/>
            <person name="Yang T."/>
            <person name="Ammiraju J.S.S."/>
            <person name="Engler F."/>
            <person name="Soderlund C."/>
            <person name="Wing R.A."/>
            <person name="Palmer L.E."/>
            <person name="de la Bastide M."/>
            <person name="Spiegel L."/>
            <person name="Nascimento L."/>
            <person name="Zutavern T."/>
            <person name="O'Shaughnessy A."/>
            <person name="Dike S."/>
            <person name="Dedhia N."/>
            <person name="Preston R."/>
            <person name="Balija V."/>
            <person name="McCombie W.R."/>
            <person name="Chow T."/>
            <person name="Chen H."/>
            <person name="Chung M."/>
            <person name="Chen C."/>
            <person name="Shaw J."/>
            <person name="Wu H."/>
            <person name="Hsiao K."/>
            <person name="Chao Y."/>
            <person name="Chu M."/>
            <person name="Cheng C."/>
            <person name="Hour A."/>
            <person name="Lee P."/>
            <person name="Lin S."/>
            <person name="Lin Y."/>
            <person name="Liou J."/>
            <person name="Liu S."/>
            <person name="Hsing Y."/>
            <person name="Raghuvanshi S."/>
            <person name="Mohanty A."/>
            <person name="Bharti A.K."/>
            <person name="Gaur A."/>
            <person name="Gupta V."/>
            <person name="Kumar D."/>
            <person name="Ravi V."/>
            <person name="Vij S."/>
            <person name="Kapur A."/>
            <person name="Khurana P."/>
            <person name="Khurana P."/>
            <person name="Khurana J.P."/>
            <person name="Tyagi A.K."/>
            <person name="Gaikwad K."/>
            <person name="Singh A."/>
            <person name="Dalal V."/>
            <person name="Srivastava S."/>
            <person name="Dixit A."/>
            <person name="Pal A.K."/>
            <person name="Ghazi I.A."/>
            <person name="Yadav M."/>
            <person name="Pandit A."/>
            <person name="Bhargava A."/>
            <person name="Sureshbabu K."/>
            <person name="Batra K."/>
            <person name="Sharma T.R."/>
            <person name="Mohapatra T."/>
            <person name="Singh N.K."/>
            <person name="Messing J."/>
            <person name="Nelson A.B."/>
            <person name="Fuks G."/>
            <person name="Kavchok S."/>
            <person name="Keizer G."/>
            <person name="Linton E."/>
            <person name="Llaca V."/>
            <person name="Song R."/>
            <person name="Tanyolac B."/>
            <person name="Young S."/>
            <person name="Ho-Il K."/>
            <person name="Hahn J.H."/>
            <person name="Sangsakoo G."/>
            <person name="Vanavichit A."/>
            <person name="de Mattos Luiz.A.T."/>
            <person name="Zimmer P.D."/>
            <person name="Malone G."/>
            <person name="Dellagostin O."/>
            <person name="de Oliveira A.C."/>
            <person name="Bevan M."/>
            <person name="Bancroft I."/>
            <person name="Minx P."/>
            <person name="Cordum H."/>
            <person name="Wilson R."/>
            <person name="Cheng Z."/>
            <person name="Jin W."/>
            <person name="Jiang J."/>
            <person name="Leong S.A."/>
            <person name="Iwama H."/>
            <person name="Gojobori T."/>
            <person name="Itoh T."/>
            <person name="Niimura Y."/>
            <person name="Fujii Y."/>
            <person name="Habara T."/>
            <person name="Sakai H."/>
            <person name="Sato Y."/>
            <person name="Wilson G."/>
            <person name="Kumar K."/>
            <person name="McCouch S."/>
            <person name="Juretic N."/>
            <person name="Hoen D."/>
            <person name="Wright S."/>
            <person name="Bruskiewich R."/>
            <person name="Bureau T."/>
            <person name="Miyao A."/>
            <person name="Hirochika H."/>
            <person name="Nishikawa T."/>
            <person name="Kadowaki K."/>
            <person name="Sugiura M."/>
            <person name="Burr B."/>
            <person name="Sasaki T."/>
        </authorList>
    </citation>
    <scope>NUCLEOTIDE SEQUENCE [LARGE SCALE GENOMIC DNA]</scope>
    <source>
        <strain evidence="3">cv. Nipponbare</strain>
    </source>
</reference>
<evidence type="ECO:0000313" key="3">
    <source>
        <dbReference type="Proteomes" id="UP000000763"/>
    </source>
</evidence>
<feature type="compositionally biased region" description="Basic and acidic residues" evidence="1">
    <location>
        <begin position="30"/>
        <end position="41"/>
    </location>
</feature>
<feature type="compositionally biased region" description="Basic residues" evidence="1">
    <location>
        <begin position="236"/>
        <end position="251"/>
    </location>
</feature>
<name>Q6K5P0_ORYSJ</name>
<feature type="compositionally biased region" description="Basic and acidic residues" evidence="1">
    <location>
        <begin position="52"/>
        <end position="62"/>
    </location>
</feature>
<dbReference type="EMBL" id="AP005317">
    <property type="protein sequence ID" value="BAD22085.1"/>
    <property type="molecule type" value="Genomic_DNA"/>
</dbReference>
<proteinExistence type="predicted"/>
<accession>Q6K5P0</accession>
<feature type="region of interest" description="Disordered" evidence="1">
    <location>
        <begin position="130"/>
        <end position="153"/>
    </location>
</feature>
<organism evidence="2 3">
    <name type="scientific">Oryza sativa subsp. japonica</name>
    <name type="common">Rice</name>
    <dbReference type="NCBI Taxonomy" id="39947"/>
    <lineage>
        <taxon>Eukaryota</taxon>
        <taxon>Viridiplantae</taxon>
        <taxon>Streptophyta</taxon>
        <taxon>Embryophyta</taxon>
        <taxon>Tracheophyta</taxon>
        <taxon>Spermatophyta</taxon>
        <taxon>Magnoliopsida</taxon>
        <taxon>Liliopsida</taxon>
        <taxon>Poales</taxon>
        <taxon>Poaceae</taxon>
        <taxon>BOP clade</taxon>
        <taxon>Oryzoideae</taxon>
        <taxon>Oryzeae</taxon>
        <taxon>Oryzinae</taxon>
        <taxon>Oryza</taxon>
        <taxon>Oryza sativa</taxon>
    </lineage>
</organism>
<dbReference type="AlphaFoldDB" id="Q6K5P0"/>
<feature type="compositionally biased region" description="Basic and acidic residues" evidence="1">
    <location>
        <begin position="252"/>
        <end position="266"/>
    </location>
</feature>
<feature type="region of interest" description="Disordered" evidence="1">
    <location>
        <begin position="1"/>
        <end position="81"/>
    </location>
</feature>